<dbReference type="AlphaFoldDB" id="A0AAV7VY18"/>
<name>A0AAV7VY18_PLEWA</name>
<dbReference type="Proteomes" id="UP001066276">
    <property type="component" value="Chromosome 1_2"/>
</dbReference>
<evidence type="ECO:0000313" key="2">
    <source>
        <dbReference type="Proteomes" id="UP001066276"/>
    </source>
</evidence>
<keyword evidence="2" id="KW-1185">Reference proteome</keyword>
<protein>
    <submittedName>
        <fullName evidence="1">Uncharacterized protein</fullName>
    </submittedName>
</protein>
<reference evidence="1" key="1">
    <citation type="journal article" date="2022" name="bioRxiv">
        <title>Sequencing and chromosome-scale assembly of the giantPleurodeles waltlgenome.</title>
        <authorList>
            <person name="Brown T."/>
            <person name="Elewa A."/>
            <person name="Iarovenko S."/>
            <person name="Subramanian E."/>
            <person name="Araus A.J."/>
            <person name="Petzold A."/>
            <person name="Susuki M."/>
            <person name="Suzuki K.-i.T."/>
            <person name="Hayashi T."/>
            <person name="Toyoda A."/>
            <person name="Oliveira C."/>
            <person name="Osipova E."/>
            <person name="Leigh N.D."/>
            <person name="Simon A."/>
            <person name="Yun M.H."/>
        </authorList>
    </citation>
    <scope>NUCLEOTIDE SEQUENCE</scope>
    <source>
        <strain evidence="1">20211129_DDA</strain>
        <tissue evidence="1">Liver</tissue>
    </source>
</reference>
<organism evidence="1 2">
    <name type="scientific">Pleurodeles waltl</name>
    <name type="common">Iberian ribbed newt</name>
    <dbReference type="NCBI Taxonomy" id="8319"/>
    <lineage>
        <taxon>Eukaryota</taxon>
        <taxon>Metazoa</taxon>
        <taxon>Chordata</taxon>
        <taxon>Craniata</taxon>
        <taxon>Vertebrata</taxon>
        <taxon>Euteleostomi</taxon>
        <taxon>Amphibia</taxon>
        <taxon>Batrachia</taxon>
        <taxon>Caudata</taxon>
        <taxon>Salamandroidea</taxon>
        <taxon>Salamandridae</taxon>
        <taxon>Pleurodelinae</taxon>
        <taxon>Pleurodeles</taxon>
    </lineage>
</organism>
<gene>
    <name evidence="1" type="ORF">NDU88_001054</name>
</gene>
<evidence type="ECO:0000313" key="1">
    <source>
        <dbReference type="EMBL" id="KAJ1205626.1"/>
    </source>
</evidence>
<accession>A0AAV7VY18</accession>
<sequence length="69" mass="7676">MGPHHDVEQLRSSSFVEVEGFLPPRLSIFAFFYSYRARRWTGTGPGKAATGVRKTAEEAPGVRASRFGF</sequence>
<comment type="caution">
    <text evidence="1">The sequence shown here is derived from an EMBL/GenBank/DDBJ whole genome shotgun (WGS) entry which is preliminary data.</text>
</comment>
<proteinExistence type="predicted"/>
<dbReference type="EMBL" id="JANPWB010000002">
    <property type="protein sequence ID" value="KAJ1205626.1"/>
    <property type="molecule type" value="Genomic_DNA"/>
</dbReference>